<dbReference type="InterPro" id="IPR052750">
    <property type="entry name" value="GH18_Chitinase"/>
</dbReference>
<organism evidence="2 3">
    <name type="scientific">Planomonospora corallina</name>
    <dbReference type="NCBI Taxonomy" id="1806052"/>
    <lineage>
        <taxon>Bacteria</taxon>
        <taxon>Bacillati</taxon>
        <taxon>Actinomycetota</taxon>
        <taxon>Actinomycetes</taxon>
        <taxon>Streptosporangiales</taxon>
        <taxon>Streptosporangiaceae</taxon>
        <taxon>Planomonospora</taxon>
    </lineage>
</organism>
<feature type="transmembrane region" description="Helical" evidence="1">
    <location>
        <begin position="23"/>
        <end position="42"/>
    </location>
</feature>
<evidence type="ECO:0000256" key="1">
    <source>
        <dbReference type="SAM" id="Phobius"/>
    </source>
</evidence>
<dbReference type="RefSeq" id="WP_377294882.1">
    <property type="nucleotide sequence ID" value="NZ_JBHSBM010000077.1"/>
</dbReference>
<keyword evidence="1" id="KW-0812">Transmembrane</keyword>
<keyword evidence="1" id="KW-1133">Transmembrane helix</keyword>
<sequence>MSVVADPSAARHAREPGTPPRSVIVLASVALTVATGAALWLLPSETDDWMRPAQARAQTSASLPATRAASSGLAAAPSAPVRATGAPSGFVTFVDAVHDPRASLPRAAQQSGVRWFTLGHLTAGQGGCTPKWGGRQALGDNPVANHLGRLRTAGGDAGLSFGGSAGRELASACLVPGLLTAAYRQAVGAFDAAHVDFEIRDPADLDAVRRRATALATIQREKAGTGRPLAVSFTLPLTGRGLSPQDQVMLRTTRETGVRITAVNLLVPLRAAQTARGRLRPVASAVRTAQPQIARALGEPSAWERIALTPVLAGPTDLSSADARKLAGFASRHDLAWLSTRGATPVPEVVRLLAGPAR</sequence>
<accession>A0ABV8IGM1</accession>
<evidence type="ECO:0000313" key="3">
    <source>
        <dbReference type="Proteomes" id="UP001595850"/>
    </source>
</evidence>
<evidence type="ECO:0008006" key="4">
    <source>
        <dbReference type="Google" id="ProtNLM"/>
    </source>
</evidence>
<evidence type="ECO:0000313" key="2">
    <source>
        <dbReference type="EMBL" id="MFC4063139.1"/>
    </source>
</evidence>
<dbReference type="Proteomes" id="UP001595850">
    <property type="component" value="Unassembled WGS sequence"/>
</dbReference>
<dbReference type="PANTHER" id="PTHR42976:SF1">
    <property type="entry name" value="GH18 DOMAIN-CONTAINING PROTEIN-RELATED"/>
    <property type="match status" value="1"/>
</dbReference>
<protein>
    <recommendedName>
        <fullName evidence="4">Chitinase</fullName>
    </recommendedName>
</protein>
<dbReference type="EMBL" id="JBHSBM010000077">
    <property type="protein sequence ID" value="MFC4063139.1"/>
    <property type="molecule type" value="Genomic_DNA"/>
</dbReference>
<dbReference type="Gene3D" id="3.20.20.80">
    <property type="entry name" value="Glycosidases"/>
    <property type="match status" value="1"/>
</dbReference>
<keyword evidence="3" id="KW-1185">Reference proteome</keyword>
<comment type="caution">
    <text evidence="2">The sequence shown here is derived from an EMBL/GenBank/DDBJ whole genome shotgun (WGS) entry which is preliminary data.</text>
</comment>
<gene>
    <name evidence="2" type="ORF">ACFOWE_33080</name>
</gene>
<dbReference type="PANTHER" id="PTHR42976">
    <property type="entry name" value="BIFUNCTIONAL CHITINASE/LYSOZYME-RELATED"/>
    <property type="match status" value="1"/>
</dbReference>
<name>A0ABV8IGM1_9ACTN</name>
<proteinExistence type="predicted"/>
<keyword evidence="1" id="KW-0472">Membrane</keyword>
<reference evidence="3" key="1">
    <citation type="journal article" date="2019" name="Int. J. Syst. Evol. Microbiol.">
        <title>The Global Catalogue of Microorganisms (GCM) 10K type strain sequencing project: providing services to taxonomists for standard genome sequencing and annotation.</title>
        <authorList>
            <consortium name="The Broad Institute Genomics Platform"/>
            <consortium name="The Broad Institute Genome Sequencing Center for Infectious Disease"/>
            <person name="Wu L."/>
            <person name="Ma J."/>
        </authorList>
    </citation>
    <scope>NUCLEOTIDE SEQUENCE [LARGE SCALE GENOMIC DNA]</scope>
    <source>
        <strain evidence="3">TBRC 4489</strain>
    </source>
</reference>